<organism evidence="1 2">
    <name type="scientific">Marinactinospora rubrisoli</name>
    <dbReference type="NCBI Taxonomy" id="2715399"/>
    <lineage>
        <taxon>Bacteria</taxon>
        <taxon>Bacillati</taxon>
        <taxon>Actinomycetota</taxon>
        <taxon>Actinomycetes</taxon>
        <taxon>Streptosporangiales</taxon>
        <taxon>Nocardiopsidaceae</taxon>
        <taxon>Marinactinospora</taxon>
    </lineage>
</organism>
<keyword evidence="2" id="KW-1185">Reference proteome</keyword>
<gene>
    <name evidence="1" type="ORF">ACFQRF_27095</name>
</gene>
<protein>
    <submittedName>
        <fullName evidence="1">Uncharacterized protein</fullName>
    </submittedName>
</protein>
<dbReference type="EMBL" id="JBHTBH010000021">
    <property type="protein sequence ID" value="MFC7331415.1"/>
    <property type="molecule type" value="Genomic_DNA"/>
</dbReference>
<dbReference type="Proteomes" id="UP001596540">
    <property type="component" value="Unassembled WGS sequence"/>
</dbReference>
<sequence>MAENQAAAHAAVAAFLREHGDGREQVIYDLITSLLAIAPTYHANAGIVLEQAQRRLMQAAAESEADIVKVTARLRVVSYTLPLLMDRTEVMRALRAWFESARLHVADEDGAEELAPWVELDEIELHN</sequence>
<evidence type="ECO:0000313" key="2">
    <source>
        <dbReference type="Proteomes" id="UP001596540"/>
    </source>
</evidence>
<comment type="caution">
    <text evidence="1">The sequence shown here is derived from an EMBL/GenBank/DDBJ whole genome shotgun (WGS) entry which is preliminary data.</text>
</comment>
<accession>A0ABW2KQ46</accession>
<name>A0ABW2KQ46_9ACTN</name>
<proteinExistence type="predicted"/>
<evidence type="ECO:0000313" key="1">
    <source>
        <dbReference type="EMBL" id="MFC7331415.1"/>
    </source>
</evidence>
<reference evidence="2" key="1">
    <citation type="journal article" date="2019" name="Int. J. Syst. Evol. Microbiol.">
        <title>The Global Catalogue of Microorganisms (GCM) 10K type strain sequencing project: providing services to taxonomists for standard genome sequencing and annotation.</title>
        <authorList>
            <consortium name="The Broad Institute Genomics Platform"/>
            <consortium name="The Broad Institute Genome Sequencing Center for Infectious Disease"/>
            <person name="Wu L."/>
            <person name="Ma J."/>
        </authorList>
    </citation>
    <scope>NUCLEOTIDE SEQUENCE [LARGE SCALE GENOMIC DNA]</scope>
    <source>
        <strain evidence="2">CGMCC 4.7382</strain>
    </source>
</reference>
<dbReference type="RefSeq" id="WP_379874243.1">
    <property type="nucleotide sequence ID" value="NZ_JBHTBH010000021.1"/>
</dbReference>